<organism evidence="1 2">
    <name type="scientific">Gracilibacillus marinus</name>
    <dbReference type="NCBI Taxonomy" id="630535"/>
    <lineage>
        <taxon>Bacteria</taxon>
        <taxon>Bacillati</taxon>
        <taxon>Bacillota</taxon>
        <taxon>Bacilli</taxon>
        <taxon>Bacillales</taxon>
        <taxon>Bacillaceae</taxon>
        <taxon>Gracilibacillus</taxon>
    </lineage>
</organism>
<keyword evidence="1" id="KW-0969">Cilium</keyword>
<dbReference type="RefSeq" id="WP_390197198.1">
    <property type="nucleotide sequence ID" value="NZ_JBHSDV010000001.1"/>
</dbReference>
<dbReference type="Pfam" id="PF06289">
    <property type="entry name" value="FlbD"/>
    <property type="match status" value="1"/>
</dbReference>
<keyword evidence="1" id="KW-0282">Flagellum</keyword>
<comment type="caution">
    <text evidence="1">The sequence shown here is derived from an EMBL/GenBank/DDBJ whole genome shotgun (WGS) entry which is preliminary data.</text>
</comment>
<accession>A0ABV8VTS2</accession>
<gene>
    <name evidence="1" type="ORF">ACFOZ1_06220</name>
</gene>
<sequence length="73" mass="8367">MITLTNLTGSSFTLNALYIEKIESLPDTTITLINNKKYFVKENEEVVVKRTIEYYQQIGLTHLQRGIGETNES</sequence>
<dbReference type="PANTHER" id="PTHR39185:SF1">
    <property type="entry name" value="SWARMING MOTILITY PROTEIN SWRD"/>
    <property type="match status" value="1"/>
</dbReference>
<dbReference type="EMBL" id="JBHSDV010000001">
    <property type="protein sequence ID" value="MFC4387405.1"/>
    <property type="molecule type" value="Genomic_DNA"/>
</dbReference>
<dbReference type="PANTHER" id="PTHR39185">
    <property type="entry name" value="SWARMING MOTILITY PROTEIN SWRD"/>
    <property type="match status" value="1"/>
</dbReference>
<proteinExistence type="predicted"/>
<reference evidence="2" key="1">
    <citation type="journal article" date="2019" name="Int. J. Syst. Evol. Microbiol.">
        <title>The Global Catalogue of Microorganisms (GCM) 10K type strain sequencing project: providing services to taxonomists for standard genome sequencing and annotation.</title>
        <authorList>
            <consortium name="The Broad Institute Genomics Platform"/>
            <consortium name="The Broad Institute Genome Sequencing Center for Infectious Disease"/>
            <person name="Wu L."/>
            <person name="Ma J."/>
        </authorList>
    </citation>
    <scope>NUCLEOTIDE SEQUENCE [LARGE SCALE GENOMIC DNA]</scope>
    <source>
        <strain evidence="2">KACC 14058</strain>
    </source>
</reference>
<evidence type="ECO:0000313" key="2">
    <source>
        <dbReference type="Proteomes" id="UP001595880"/>
    </source>
</evidence>
<name>A0ABV8VTS2_9BACI</name>
<protein>
    <submittedName>
        <fullName evidence="1">Flagellar FlbD family protein</fullName>
    </submittedName>
</protein>
<keyword evidence="1" id="KW-0966">Cell projection</keyword>
<dbReference type="Proteomes" id="UP001595880">
    <property type="component" value="Unassembled WGS sequence"/>
</dbReference>
<evidence type="ECO:0000313" key="1">
    <source>
        <dbReference type="EMBL" id="MFC4387405.1"/>
    </source>
</evidence>
<keyword evidence="2" id="KW-1185">Reference proteome</keyword>
<dbReference type="InterPro" id="IPR009384">
    <property type="entry name" value="SwrD-like"/>
</dbReference>